<evidence type="ECO:0000313" key="3">
    <source>
        <dbReference type="EMBL" id="SVD59920.1"/>
    </source>
</evidence>
<dbReference type="Gene3D" id="3.40.50.9100">
    <property type="entry name" value="Dehydroquinase, class II"/>
    <property type="match status" value="1"/>
</dbReference>
<dbReference type="GO" id="GO:0019631">
    <property type="term" value="P:quinate catabolic process"/>
    <property type="evidence" value="ECO:0007669"/>
    <property type="project" value="TreeGrafter"/>
</dbReference>
<protein>
    <recommendedName>
        <fullName evidence="1">3-dehydroquinate dehydratase</fullName>
        <ecNumber evidence="1">4.2.1.10</ecNumber>
    </recommendedName>
</protein>
<dbReference type="Pfam" id="PF01220">
    <property type="entry name" value="DHquinase_II"/>
    <property type="match status" value="1"/>
</dbReference>
<proteinExistence type="inferred from homology"/>
<keyword evidence="2" id="KW-0456">Lyase</keyword>
<name>A0A382WMR0_9ZZZZ</name>
<dbReference type="InterPro" id="IPR036441">
    <property type="entry name" value="DHquinase_II_sf"/>
</dbReference>
<organism evidence="3">
    <name type="scientific">marine metagenome</name>
    <dbReference type="NCBI Taxonomy" id="408172"/>
    <lineage>
        <taxon>unclassified sequences</taxon>
        <taxon>metagenomes</taxon>
        <taxon>ecological metagenomes</taxon>
    </lineage>
</organism>
<dbReference type="InterPro" id="IPR001874">
    <property type="entry name" value="DHquinase_II"/>
</dbReference>
<dbReference type="PIRSF" id="PIRSF001399">
    <property type="entry name" value="DHquinase_II"/>
    <property type="match status" value="1"/>
</dbReference>
<dbReference type="PANTHER" id="PTHR21272:SF3">
    <property type="entry name" value="CATABOLIC 3-DEHYDROQUINASE"/>
    <property type="match status" value="1"/>
</dbReference>
<dbReference type="GO" id="GO:0003855">
    <property type="term" value="F:3-dehydroquinate dehydratase activity"/>
    <property type="evidence" value="ECO:0007669"/>
    <property type="project" value="UniProtKB-EC"/>
</dbReference>
<dbReference type="PANTHER" id="PTHR21272">
    <property type="entry name" value="CATABOLIC 3-DEHYDROQUINASE"/>
    <property type="match status" value="1"/>
</dbReference>
<accession>A0A382WMR0</accession>
<sequence length="143" mass="15373">MTKVLVIQGSGMNMRGKSQLEIFGPTTLEQMNEQILGYAEGLGIDVELFHSNIEGEVVNAIYDAYERKFDAALINPAGYTTTAGTLRAAITQVGFPFIEVHASNPTARGTVSTVLPVCKGSVYGFGVYGYYLGLEAVKHMSEG</sequence>
<dbReference type="SUPFAM" id="SSF52304">
    <property type="entry name" value="Type II 3-dehydroquinate dehydratase"/>
    <property type="match status" value="1"/>
</dbReference>
<reference evidence="3" key="1">
    <citation type="submission" date="2018-05" db="EMBL/GenBank/DDBJ databases">
        <authorList>
            <person name="Lanie J.A."/>
            <person name="Ng W.-L."/>
            <person name="Kazmierczak K.M."/>
            <person name="Andrzejewski T.M."/>
            <person name="Davidsen T.M."/>
            <person name="Wayne K.J."/>
            <person name="Tettelin H."/>
            <person name="Glass J.I."/>
            <person name="Rusch D."/>
            <person name="Podicherti R."/>
            <person name="Tsui H.-C.T."/>
            <person name="Winkler M.E."/>
        </authorList>
    </citation>
    <scope>NUCLEOTIDE SEQUENCE</scope>
</reference>
<evidence type="ECO:0000256" key="2">
    <source>
        <dbReference type="ARBA" id="ARBA00023239"/>
    </source>
</evidence>
<dbReference type="EMBL" id="UINC01160987">
    <property type="protein sequence ID" value="SVD59920.1"/>
    <property type="molecule type" value="Genomic_DNA"/>
</dbReference>
<dbReference type="HAMAP" id="MF_00169">
    <property type="entry name" value="AroQ"/>
    <property type="match status" value="1"/>
</dbReference>
<gene>
    <name evidence="3" type="ORF">METZ01_LOCUS412774</name>
</gene>
<evidence type="ECO:0000256" key="1">
    <source>
        <dbReference type="ARBA" id="ARBA00012060"/>
    </source>
</evidence>
<dbReference type="EC" id="4.2.1.10" evidence="1"/>
<dbReference type="AlphaFoldDB" id="A0A382WMR0"/>